<protein>
    <submittedName>
        <fullName evidence="1">Uncharacterized protein</fullName>
    </submittedName>
</protein>
<reference evidence="1" key="1">
    <citation type="submission" date="2015-09" db="EMBL/GenBank/DDBJ databases">
        <authorList>
            <person name="Jackson K.R."/>
            <person name="Lunt B.L."/>
            <person name="Fisher J.N.B."/>
            <person name="Gardner A.V."/>
            <person name="Bailey M.E."/>
            <person name="Deus L.M."/>
            <person name="Earl A.S."/>
            <person name="Gibby P.D."/>
            <person name="Hartmann K.A."/>
            <person name="Liu J.E."/>
            <person name="Manci A.M."/>
            <person name="Nielsen D.A."/>
            <person name="Solomon M.B."/>
            <person name="Breakwell D.P."/>
            <person name="Burnett S.H."/>
            <person name="Grose J.H."/>
        </authorList>
    </citation>
    <scope>NUCLEOTIDE SEQUENCE</scope>
    <source>
        <strain evidence="1">7805</strain>
    </source>
</reference>
<dbReference type="RefSeq" id="WP_235765621.1">
    <property type="nucleotide sequence ID" value="NZ_LR882950.1"/>
</dbReference>
<proteinExistence type="predicted"/>
<gene>
    <name evidence="1" type="ORF">PLAM_2911</name>
</gene>
<name>A0A1J1JID9_PLAAG</name>
<sequence>MNKIDRAVLAISFTLTLGVLSAGRVLAETQVFLNDVIIDNHHVDRCIASYRFPDACGKAATREVAQKFCKRMGYTSASKWSWVDKPWKQRENIWMYTEEYRDGELWTGWKMHEGGFIFETIICER</sequence>
<dbReference type="AlphaFoldDB" id="A0A1J1JID9"/>
<organism evidence="1">
    <name type="scientific">Planktothrix agardhii</name>
    <name type="common">Oscillatoria agardhii</name>
    <dbReference type="NCBI Taxonomy" id="1160"/>
    <lineage>
        <taxon>Bacteria</taxon>
        <taxon>Bacillati</taxon>
        <taxon>Cyanobacteriota</taxon>
        <taxon>Cyanophyceae</taxon>
        <taxon>Oscillatoriophycideae</taxon>
        <taxon>Oscillatoriales</taxon>
        <taxon>Microcoleaceae</taxon>
        <taxon>Planktothrix</taxon>
    </lineage>
</organism>
<dbReference type="EMBL" id="LO018304">
    <property type="protein sequence ID" value="CUM60877.1"/>
    <property type="molecule type" value="Genomic_DNA"/>
</dbReference>
<accession>A0A1J1JID9</accession>
<evidence type="ECO:0000313" key="1">
    <source>
        <dbReference type="EMBL" id="CUM60877.1"/>
    </source>
</evidence>